<dbReference type="PANTHER" id="PTHR12592:SF0">
    <property type="entry name" value="ATP-DEPENDENT (S)-NAD(P)H-HYDRATE DEHYDRATASE"/>
    <property type="match status" value="1"/>
</dbReference>
<dbReference type="Pfam" id="PF03853">
    <property type="entry name" value="YjeF_N"/>
    <property type="match status" value="1"/>
</dbReference>
<keyword evidence="10 17" id="KW-0520">NAD</keyword>
<comment type="function">
    <text evidence="17">Catalyzes the dehydration of the S-form of NAD(P)HX at the expense of ADP, which is converted to AMP. Together with NAD(P)HX epimerase, which catalyzes the epimerization of the S- and R-forms, the enzyme allows the repair of both epimers of NAD(P)HX, a damaged form of NAD(P)H that is a result of enzymatic or heat-dependent hydration.</text>
</comment>
<dbReference type="InterPro" id="IPR030677">
    <property type="entry name" value="Nnr"/>
</dbReference>
<feature type="binding site" evidence="17">
    <location>
        <begin position="406"/>
        <end position="410"/>
    </location>
    <ligand>
        <name>AMP</name>
        <dbReference type="ChEBI" id="CHEBI:456215"/>
    </ligand>
</feature>
<evidence type="ECO:0000256" key="1">
    <source>
        <dbReference type="ARBA" id="ARBA00000013"/>
    </source>
</evidence>
<keyword evidence="9 18" id="KW-0630">Potassium</keyword>
<proteinExistence type="inferred from homology"/>
<comment type="similarity">
    <text evidence="3 19">In the N-terminal section; belongs to the NnrE/AIBP family.</text>
</comment>
<dbReference type="SUPFAM" id="SSF53613">
    <property type="entry name" value="Ribokinase-like"/>
    <property type="match status" value="1"/>
</dbReference>
<evidence type="ECO:0000256" key="6">
    <source>
        <dbReference type="ARBA" id="ARBA00022741"/>
    </source>
</evidence>
<dbReference type="NCBIfam" id="TIGR00197">
    <property type="entry name" value="yjeF_nterm"/>
    <property type="match status" value="1"/>
</dbReference>
<feature type="binding site" evidence="18">
    <location>
        <begin position="64"/>
        <end position="68"/>
    </location>
    <ligand>
        <name>(6S)-NADPHX</name>
        <dbReference type="ChEBI" id="CHEBI:64076"/>
    </ligand>
</feature>
<feature type="binding site" evidence="18">
    <location>
        <position position="163"/>
    </location>
    <ligand>
        <name>K(+)</name>
        <dbReference type="ChEBI" id="CHEBI:29103"/>
    </ligand>
</feature>
<dbReference type="Gene3D" id="3.40.1190.20">
    <property type="match status" value="1"/>
</dbReference>
<comment type="catalytic activity">
    <reaction evidence="15 17 19">
        <text>(6S)-NADHX + ADP = AMP + phosphate + NADH + H(+)</text>
        <dbReference type="Rhea" id="RHEA:32223"/>
        <dbReference type="ChEBI" id="CHEBI:15378"/>
        <dbReference type="ChEBI" id="CHEBI:43474"/>
        <dbReference type="ChEBI" id="CHEBI:57945"/>
        <dbReference type="ChEBI" id="CHEBI:64074"/>
        <dbReference type="ChEBI" id="CHEBI:456215"/>
        <dbReference type="ChEBI" id="CHEBI:456216"/>
        <dbReference type="EC" id="4.2.1.136"/>
    </reaction>
</comment>
<comment type="catalytic activity">
    <reaction evidence="1 18 19">
        <text>(6R)-NADHX = (6S)-NADHX</text>
        <dbReference type="Rhea" id="RHEA:32215"/>
        <dbReference type="ChEBI" id="CHEBI:64074"/>
        <dbReference type="ChEBI" id="CHEBI:64075"/>
        <dbReference type="EC" id="5.1.99.6"/>
    </reaction>
</comment>
<dbReference type="PROSITE" id="PS51383">
    <property type="entry name" value="YJEF_C_3"/>
    <property type="match status" value="1"/>
</dbReference>
<dbReference type="PIRSF" id="PIRSF017184">
    <property type="entry name" value="Nnr"/>
    <property type="match status" value="1"/>
</dbReference>
<dbReference type="PANTHER" id="PTHR12592">
    <property type="entry name" value="ATP-DEPENDENT (S)-NAD(P)H-HYDRATE DEHYDRATASE FAMILY MEMBER"/>
    <property type="match status" value="1"/>
</dbReference>
<evidence type="ECO:0000256" key="4">
    <source>
        <dbReference type="ARBA" id="ARBA00009524"/>
    </source>
</evidence>
<feature type="binding site" evidence="17">
    <location>
        <position position="322"/>
    </location>
    <ligand>
        <name>(6S)-NADPHX</name>
        <dbReference type="ChEBI" id="CHEBI:64076"/>
    </ligand>
</feature>
<dbReference type="EMBL" id="JBHSHD010000016">
    <property type="protein sequence ID" value="MFC4822319.1"/>
    <property type="molecule type" value="Genomic_DNA"/>
</dbReference>
<dbReference type="EC" id="5.1.99.6" evidence="19"/>
<dbReference type="HAMAP" id="MF_01966">
    <property type="entry name" value="NADHX_epimerase"/>
    <property type="match status" value="1"/>
</dbReference>
<dbReference type="EC" id="4.2.1.136" evidence="19"/>
<dbReference type="NCBIfam" id="TIGR00196">
    <property type="entry name" value="yjeF_cterm"/>
    <property type="match status" value="1"/>
</dbReference>
<keyword evidence="7 17" id="KW-0067">ATP-binding</keyword>
<accession>A0ABV9R3D4</accession>
<gene>
    <name evidence="17" type="primary">nnrD</name>
    <name evidence="18" type="synonym">nnrE</name>
    <name evidence="22" type="ORF">ACFO6Q_18485</name>
</gene>
<comment type="cofactor">
    <cofactor evidence="17">
        <name>Mg(2+)</name>
        <dbReference type="ChEBI" id="CHEBI:18420"/>
    </cofactor>
</comment>
<comment type="caution">
    <text evidence="22">The sequence shown here is derived from an EMBL/GenBank/DDBJ whole genome shotgun (WGS) entry which is preliminary data.</text>
</comment>
<comment type="cofactor">
    <cofactor evidence="18 19">
        <name>K(+)</name>
        <dbReference type="ChEBI" id="CHEBI:29103"/>
    </cofactor>
    <text evidence="18 19">Binds 1 potassium ion per subunit.</text>
</comment>
<protein>
    <recommendedName>
        <fullName evidence="19">Bifunctional NAD(P)H-hydrate repair enzyme</fullName>
    </recommendedName>
    <alternativeName>
        <fullName evidence="19">Nicotinamide nucleotide repair protein</fullName>
    </alternativeName>
    <domain>
        <recommendedName>
            <fullName evidence="19">ADP-dependent (S)-NAD(P)H-hydrate dehydratase</fullName>
            <ecNumber evidence="19">4.2.1.136</ecNumber>
        </recommendedName>
        <alternativeName>
            <fullName evidence="19">ADP-dependent NAD(P)HX dehydratase</fullName>
        </alternativeName>
    </domain>
    <domain>
        <recommendedName>
            <fullName evidence="19">NAD(P)H-hydrate epimerase</fullName>
            <ecNumber evidence="19">5.1.99.6</ecNumber>
        </recommendedName>
    </domain>
</protein>
<feature type="binding site" evidence="18">
    <location>
        <begin position="131"/>
        <end position="137"/>
    </location>
    <ligand>
        <name>(6S)-NADPHX</name>
        <dbReference type="ChEBI" id="CHEBI:64076"/>
    </ligand>
</feature>
<dbReference type="Proteomes" id="UP001595886">
    <property type="component" value="Unassembled WGS sequence"/>
</dbReference>
<feature type="binding site" evidence="18">
    <location>
        <position position="160"/>
    </location>
    <ligand>
        <name>(6S)-NADPHX</name>
        <dbReference type="ChEBI" id="CHEBI:64076"/>
    </ligand>
</feature>
<evidence type="ECO:0000256" key="2">
    <source>
        <dbReference type="ARBA" id="ARBA00000909"/>
    </source>
</evidence>
<dbReference type="Gene3D" id="3.40.50.10260">
    <property type="entry name" value="YjeF N-terminal domain"/>
    <property type="match status" value="1"/>
</dbReference>
<evidence type="ECO:0000256" key="5">
    <source>
        <dbReference type="ARBA" id="ARBA00022723"/>
    </source>
</evidence>
<comment type="caution">
    <text evidence="18">Lacks conserved residue(s) required for the propagation of feature annotation.</text>
</comment>
<keyword evidence="12 17" id="KW-0456">Lyase</keyword>
<feature type="binding site" evidence="17">
    <location>
        <position position="369"/>
    </location>
    <ligand>
        <name>(6S)-NADPHX</name>
        <dbReference type="ChEBI" id="CHEBI:64076"/>
    </ligand>
</feature>
<comment type="function">
    <text evidence="18">Catalyzes the epimerization of the S- and R-forms of NAD(P)HX, a damaged form of NAD(P)H that is a result of enzymatic or heat-dependent hydration. This is a prerequisite for the S-specific NAD(P)H-hydrate dehydratase to allow the repair of both epimers of NAD(P)HX.</text>
</comment>
<keyword evidence="6 17" id="KW-0547">Nucleotide-binding</keyword>
<evidence type="ECO:0000313" key="22">
    <source>
        <dbReference type="EMBL" id="MFC4822319.1"/>
    </source>
</evidence>
<dbReference type="CDD" id="cd01171">
    <property type="entry name" value="YXKO-related"/>
    <property type="match status" value="1"/>
</dbReference>
<dbReference type="PROSITE" id="PS51385">
    <property type="entry name" value="YJEF_N"/>
    <property type="match status" value="1"/>
</dbReference>
<evidence type="ECO:0000256" key="18">
    <source>
        <dbReference type="HAMAP-Rule" id="MF_01966"/>
    </source>
</evidence>
<feature type="binding site" evidence="17">
    <location>
        <position position="261"/>
    </location>
    <ligand>
        <name>(6S)-NADPHX</name>
        <dbReference type="ChEBI" id="CHEBI:64076"/>
    </ligand>
</feature>
<keyword evidence="11 18" id="KW-0413">Isomerase</keyword>
<dbReference type="InterPro" id="IPR029056">
    <property type="entry name" value="Ribokinase-like"/>
</dbReference>
<evidence type="ECO:0000256" key="14">
    <source>
        <dbReference type="ARBA" id="ARBA00025153"/>
    </source>
</evidence>
<dbReference type="SUPFAM" id="SSF64153">
    <property type="entry name" value="YjeF N-terminal domain-like"/>
    <property type="match status" value="1"/>
</dbReference>
<feature type="binding site" evidence="17">
    <location>
        <position position="435"/>
    </location>
    <ligand>
        <name>AMP</name>
        <dbReference type="ChEBI" id="CHEBI:456215"/>
    </ligand>
</feature>
<evidence type="ECO:0000256" key="19">
    <source>
        <dbReference type="PIRNR" id="PIRNR017184"/>
    </source>
</evidence>
<feature type="binding site" evidence="17">
    <location>
        <position position="436"/>
    </location>
    <ligand>
        <name>(6S)-NADPHX</name>
        <dbReference type="ChEBI" id="CHEBI:64076"/>
    </ligand>
</feature>
<evidence type="ECO:0000259" key="21">
    <source>
        <dbReference type="PROSITE" id="PS51385"/>
    </source>
</evidence>
<evidence type="ECO:0000313" key="23">
    <source>
        <dbReference type="Proteomes" id="UP001595886"/>
    </source>
</evidence>
<reference evidence="23" key="1">
    <citation type="journal article" date="2019" name="Int. J. Syst. Evol. Microbiol.">
        <title>The Global Catalogue of Microorganisms (GCM) 10K type strain sequencing project: providing services to taxonomists for standard genome sequencing and annotation.</title>
        <authorList>
            <consortium name="The Broad Institute Genomics Platform"/>
            <consortium name="The Broad Institute Genome Sequencing Center for Infectious Disease"/>
            <person name="Wu L."/>
            <person name="Ma J."/>
        </authorList>
    </citation>
    <scope>NUCLEOTIDE SEQUENCE [LARGE SCALE GENOMIC DNA]</scope>
    <source>
        <strain evidence="23">CCUG 30340</strain>
    </source>
</reference>
<dbReference type="RefSeq" id="WP_380022598.1">
    <property type="nucleotide sequence ID" value="NZ_JBHSHD010000016.1"/>
</dbReference>
<dbReference type="InterPro" id="IPR036652">
    <property type="entry name" value="YjeF_N_dom_sf"/>
</dbReference>
<dbReference type="InterPro" id="IPR000631">
    <property type="entry name" value="CARKD"/>
</dbReference>
<comment type="catalytic activity">
    <reaction evidence="16 17 19">
        <text>(6S)-NADPHX + ADP = AMP + phosphate + NADPH + H(+)</text>
        <dbReference type="Rhea" id="RHEA:32235"/>
        <dbReference type="ChEBI" id="CHEBI:15378"/>
        <dbReference type="ChEBI" id="CHEBI:43474"/>
        <dbReference type="ChEBI" id="CHEBI:57783"/>
        <dbReference type="ChEBI" id="CHEBI:64076"/>
        <dbReference type="ChEBI" id="CHEBI:456215"/>
        <dbReference type="ChEBI" id="CHEBI:456216"/>
        <dbReference type="EC" id="4.2.1.136"/>
    </reaction>
</comment>
<evidence type="ECO:0000256" key="8">
    <source>
        <dbReference type="ARBA" id="ARBA00022857"/>
    </source>
</evidence>
<sequence>MSDGARTTSLYTADQVRRVERHAIDRFGIPGFDLMQRAAAAAYAVLRRRWPAARRVLLLVGEGGNGGDALLLGTLALRDGLAVEALALSDRSTGDAAQARAAFDRAGGRVRVADAAAEFGDADVCVDGLFGIGLSRPLDGVAAALVARLDATRRPVLALDVPSGLDADTGARLGPCVRADATVVFVAWKRGLFTADGAEACGERELATLDVPLAAFEDVPADADLLDASIAGVLAPRRDNANKGHYGHVLAIGGDEGMGGAIRLAGEAALRTGAGLVSVATRPAQVAVASAARPELMVRGVDDRSALDPLLARASVVAIGPGLGQAPWGRALYDAALDCGKPLLLDADALNLLARSPRALPPSTVLTPHPGEAARLLGCDTATIQRDRYAAVRSLAQRYAAVAVLKGAGSLIADAHGRVAVCRWGNPGMASGGMGDLLTGVVAGLLAQGLSAWDAARFGVALHARAGDLAAADAPRGMIAGDLLAPLRHLVNRFEA</sequence>
<keyword evidence="8 17" id="KW-0521">NADP</keyword>
<name>A0ABV9R3D4_9GAMM</name>
<organism evidence="22 23">
    <name type="scientific">Dokdonella ginsengisoli</name>
    <dbReference type="NCBI Taxonomy" id="363846"/>
    <lineage>
        <taxon>Bacteria</taxon>
        <taxon>Pseudomonadati</taxon>
        <taxon>Pseudomonadota</taxon>
        <taxon>Gammaproteobacteria</taxon>
        <taxon>Lysobacterales</taxon>
        <taxon>Rhodanobacteraceae</taxon>
        <taxon>Dokdonella</taxon>
    </lineage>
</organism>
<comment type="similarity">
    <text evidence="4 19">In the C-terminal section; belongs to the NnrD/CARKD family.</text>
</comment>
<evidence type="ECO:0000256" key="10">
    <source>
        <dbReference type="ARBA" id="ARBA00023027"/>
    </source>
</evidence>
<evidence type="ECO:0000256" key="12">
    <source>
        <dbReference type="ARBA" id="ARBA00023239"/>
    </source>
</evidence>
<keyword evidence="5 18" id="KW-0479">Metal-binding</keyword>
<feature type="binding site" evidence="18">
    <location>
        <position position="65"/>
    </location>
    <ligand>
        <name>K(+)</name>
        <dbReference type="ChEBI" id="CHEBI:29103"/>
    </ligand>
</feature>
<evidence type="ECO:0000256" key="7">
    <source>
        <dbReference type="ARBA" id="ARBA00022840"/>
    </source>
</evidence>
<comment type="subunit">
    <text evidence="17">Homotetramer.</text>
</comment>
<feature type="domain" description="YjeF C-terminal" evidence="20">
    <location>
        <begin position="226"/>
        <end position="494"/>
    </location>
</feature>
<evidence type="ECO:0000259" key="20">
    <source>
        <dbReference type="PROSITE" id="PS51383"/>
    </source>
</evidence>
<comment type="function">
    <text evidence="14 19">Bifunctional enzyme that catalyzes the epimerization of the S- and R-forms of NAD(P)HX and the dehydration of the S-form of NAD(P)HX at the expense of ADP, which is converted to AMP. This allows the repair of both epimers of NAD(P)HX, a damaged form of NAD(P)H that is a result of enzymatic or heat-dependent hydration.</text>
</comment>
<evidence type="ECO:0000256" key="13">
    <source>
        <dbReference type="ARBA" id="ARBA00023268"/>
    </source>
</evidence>
<dbReference type="InterPro" id="IPR004443">
    <property type="entry name" value="YjeF_N_dom"/>
</dbReference>
<evidence type="ECO:0000256" key="17">
    <source>
        <dbReference type="HAMAP-Rule" id="MF_01965"/>
    </source>
</evidence>
<comment type="catalytic activity">
    <reaction evidence="2 18 19">
        <text>(6R)-NADPHX = (6S)-NADPHX</text>
        <dbReference type="Rhea" id="RHEA:32227"/>
        <dbReference type="ChEBI" id="CHEBI:64076"/>
        <dbReference type="ChEBI" id="CHEBI:64077"/>
        <dbReference type="EC" id="5.1.99.6"/>
    </reaction>
</comment>
<evidence type="ECO:0000256" key="16">
    <source>
        <dbReference type="ARBA" id="ARBA00049209"/>
    </source>
</evidence>
<keyword evidence="13" id="KW-0511">Multifunctional enzyme</keyword>
<evidence type="ECO:0000256" key="15">
    <source>
        <dbReference type="ARBA" id="ARBA00048238"/>
    </source>
</evidence>
<evidence type="ECO:0000256" key="9">
    <source>
        <dbReference type="ARBA" id="ARBA00022958"/>
    </source>
</evidence>
<dbReference type="HAMAP" id="MF_01965">
    <property type="entry name" value="NADHX_dehydratase"/>
    <property type="match status" value="1"/>
</dbReference>
<evidence type="ECO:0000256" key="11">
    <source>
        <dbReference type="ARBA" id="ARBA00023235"/>
    </source>
</evidence>
<evidence type="ECO:0000256" key="3">
    <source>
        <dbReference type="ARBA" id="ARBA00006001"/>
    </source>
</evidence>
<keyword evidence="23" id="KW-1185">Reference proteome</keyword>
<dbReference type="Pfam" id="PF01256">
    <property type="entry name" value="Carb_kinase"/>
    <property type="match status" value="1"/>
</dbReference>
<feature type="domain" description="YjeF N-terminal" evidence="21">
    <location>
        <begin position="16"/>
        <end position="217"/>
    </location>
</feature>
<feature type="binding site" evidence="18">
    <location>
        <position position="127"/>
    </location>
    <ligand>
        <name>K(+)</name>
        <dbReference type="ChEBI" id="CHEBI:29103"/>
    </ligand>
</feature>
<comment type="similarity">
    <text evidence="18">Belongs to the NnrE/AIBP family.</text>
</comment>
<comment type="similarity">
    <text evidence="17">Belongs to the NnrD/CARKD family.</text>
</comment>